<feature type="compositionally biased region" description="Pro residues" evidence="11">
    <location>
        <begin position="462"/>
        <end position="474"/>
    </location>
</feature>
<keyword evidence="4" id="KW-0597">Phosphoprotein</keyword>
<dbReference type="SMART" id="SM00304">
    <property type="entry name" value="HAMP"/>
    <property type="match status" value="1"/>
</dbReference>
<evidence type="ECO:0000256" key="3">
    <source>
        <dbReference type="ARBA" id="ARBA00012438"/>
    </source>
</evidence>
<evidence type="ECO:0000256" key="7">
    <source>
        <dbReference type="ARBA" id="ARBA00022777"/>
    </source>
</evidence>
<accession>A0ABT8ERZ8</accession>
<dbReference type="Gene3D" id="3.30.565.10">
    <property type="entry name" value="Histidine kinase-like ATPase, C-terminal domain"/>
    <property type="match status" value="1"/>
</dbReference>
<dbReference type="RefSeq" id="WP_300959813.1">
    <property type="nucleotide sequence ID" value="NZ_JAUHJR010000002.1"/>
</dbReference>
<dbReference type="Proteomes" id="UP001168537">
    <property type="component" value="Unassembled WGS sequence"/>
</dbReference>
<comment type="caution">
    <text evidence="15">The sequence shown here is derived from an EMBL/GenBank/DDBJ whole genome shotgun (WGS) entry which is preliminary data.</text>
</comment>
<dbReference type="PROSITE" id="PS50109">
    <property type="entry name" value="HIS_KIN"/>
    <property type="match status" value="1"/>
</dbReference>
<dbReference type="InterPro" id="IPR003661">
    <property type="entry name" value="HisK_dim/P_dom"/>
</dbReference>
<dbReference type="PANTHER" id="PTHR45436:SF5">
    <property type="entry name" value="SENSOR HISTIDINE KINASE TRCS"/>
    <property type="match status" value="1"/>
</dbReference>
<keyword evidence="9" id="KW-0902">Two-component regulatory system</keyword>
<dbReference type="PROSITE" id="PS50885">
    <property type="entry name" value="HAMP"/>
    <property type="match status" value="1"/>
</dbReference>
<evidence type="ECO:0000256" key="4">
    <source>
        <dbReference type="ARBA" id="ARBA00022553"/>
    </source>
</evidence>
<dbReference type="SUPFAM" id="SSF158472">
    <property type="entry name" value="HAMP domain-like"/>
    <property type="match status" value="1"/>
</dbReference>
<dbReference type="EMBL" id="JAUHJR010000002">
    <property type="protein sequence ID" value="MDN4160927.1"/>
    <property type="molecule type" value="Genomic_DNA"/>
</dbReference>
<evidence type="ECO:0000256" key="1">
    <source>
        <dbReference type="ARBA" id="ARBA00000085"/>
    </source>
</evidence>
<evidence type="ECO:0000313" key="15">
    <source>
        <dbReference type="EMBL" id="MDN4160927.1"/>
    </source>
</evidence>
<dbReference type="InterPro" id="IPR050428">
    <property type="entry name" value="TCS_sensor_his_kinase"/>
</dbReference>
<evidence type="ECO:0000256" key="9">
    <source>
        <dbReference type="ARBA" id="ARBA00023012"/>
    </source>
</evidence>
<evidence type="ECO:0000256" key="12">
    <source>
        <dbReference type="SAM" id="Phobius"/>
    </source>
</evidence>
<proteinExistence type="predicted"/>
<evidence type="ECO:0000256" key="11">
    <source>
        <dbReference type="SAM" id="MobiDB-lite"/>
    </source>
</evidence>
<dbReference type="InterPro" id="IPR005467">
    <property type="entry name" value="His_kinase_dom"/>
</dbReference>
<feature type="region of interest" description="Disordered" evidence="11">
    <location>
        <begin position="454"/>
        <end position="494"/>
    </location>
</feature>
<evidence type="ECO:0000256" key="5">
    <source>
        <dbReference type="ARBA" id="ARBA00022679"/>
    </source>
</evidence>
<dbReference type="InterPro" id="IPR003660">
    <property type="entry name" value="HAMP_dom"/>
</dbReference>
<dbReference type="CDD" id="cd06225">
    <property type="entry name" value="HAMP"/>
    <property type="match status" value="1"/>
</dbReference>
<keyword evidence="7 15" id="KW-0418">Kinase</keyword>
<organism evidence="15 16">
    <name type="scientific">Nocardioides abyssi</name>
    <dbReference type="NCBI Taxonomy" id="3058370"/>
    <lineage>
        <taxon>Bacteria</taxon>
        <taxon>Bacillati</taxon>
        <taxon>Actinomycetota</taxon>
        <taxon>Actinomycetes</taxon>
        <taxon>Propionibacteriales</taxon>
        <taxon>Nocardioidaceae</taxon>
        <taxon>Nocardioides</taxon>
    </lineage>
</organism>
<dbReference type="SMART" id="SM00388">
    <property type="entry name" value="HisKA"/>
    <property type="match status" value="1"/>
</dbReference>
<feature type="domain" description="HAMP" evidence="14">
    <location>
        <begin position="181"/>
        <end position="233"/>
    </location>
</feature>
<name>A0ABT8ERZ8_9ACTN</name>
<evidence type="ECO:0000256" key="10">
    <source>
        <dbReference type="ARBA" id="ARBA00023136"/>
    </source>
</evidence>
<reference evidence="15" key="1">
    <citation type="submission" date="2023-06" db="EMBL/GenBank/DDBJ databases">
        <title>Draft genome sequence of Nocardioides sp. SOB72.</title>
        <authorList>
            <person name="Zhang G."/>
        </authorList>
    </citation>
    <scope>NUCLEOTIDE SEQUENCE</scope>
    <source>
        <strain evidence="15">SOB72</strain>
    </source>
</reference>
<protein>
    <recommendedName>
        <fullName evidence="3">histidine kinase</fullName>
        <ecNumber evidence="3">2.7.13.3</ecNumber>
    </recommendedName>
</protein>
<feature type="transmembrane region" description="Helical" evidence="12">
    <location>
        <begin position="12"/>
        <end position="35"/>
    </location>
</feature>
<dbReference type="InterPro" id="IPR036097">
    <property type="entry name" value="HisK_dim/P_sf"/>
</dbReference>
<evidence type="ECO:0000256" key="2">
    <source>
        <dbReference type="ARBA" id="ARBA00004236"/>
    </source>
</evidence>
<dbReference type="Pfam" id="PF00672">
    <property type="entry name" value="HAMP"/>
    <property type="match status" value="1"/>
</dbReference>
<dbReference type="Gene3D" id="6.10.340.10">
    <property type="match status" value="1"/>
</dbReference>
<dbReference type="Gene3D" id="1.10.287.130">
    <property type="match status" value="1"/>
</dbReference>
<dbReference type="InterPro" id="IPR036890">
    <property type="entry name" value="HATPase_C_sf"/>
</dbReference>
<comment type="catalytic activity">
    <reaction evidence="1">
        <text>ATP + protein L-histidine = ADP + protein N-phospho-L-histidine.</text>
        <dbReference type="EC" id="2.7.13.3"/>
    </reaction>
</comment>
<evidence type="ECO:0000259" key="13">
    <source>
        <dbReference type="PROSITE" id="PS50109"/>
    </source>
</evidence>
<dbReference type="PANTHER" id="PTHR45436">
    <property type="entry name" value="SENSOR HISTIDINE KINASE YKOH"/>
    <property type="match status" value="1"/>
</dbReference>
<gene>
    <name evidence="15" type="ORF">QWY29_06130</name>
</gene>
<keyword evidence="6 12" id="KW-0812">Transmembrane</keyword>
<dbReference type="SUPFAM" id="SSF47384">
    <property type="entry name" value="Homodimeric domain of signal transducing histidine kinase"/>
    <property type="match status" value="1"/>
</dbReference>
<evidence type="ECO:0000256" key="8">
    <source>
        <dbReference type="ARBA" id="ARBA00022989"/>
    </source>
</evidence>
<feature type="transmembrane region" description="Helical" evidence="12">
    <location>
        <begin position="157"/>
        <end position="180"/>
    </location>
</feature>
<dbReference type="GO" id="GO:0016301">
    <property type="term" value="F:kinase activity"/>
    <property type="evidence" value="ECO:0007669"/>
    <property type="project" value="UniProtKB-KW"/>
</dbReference>
<dbReference type="Pfam" id="PF02518">
    <property type="entry name" value="HATPase_c"/>
    <property type="match status" value="1"/>
</dbReference>
<dbReference type="Pfam" id="PF00512">
    <property type="entry name" value="HisKA"/>
    <property type="match status" value="1"/>
</dbReference>
<dbReference type="CDD" id="cd00082">
    <property type="entry name" value="HisKA"/>
    <property type="match status" value="1"/>
</dbReference>
<feature type="domain" description="Histidine kinase" evidence="13">
    <location>
        <begin position="241"/>
        <end position="452"/>
    </location>
</feature>
<dbReference type="SMART" id="SM00387">
    <property type="entry name" value="HATPase_c"/>
    <property type="match status" value="1"/>
</dbReference>
<evidence type="ECO:0000259" key="14">
    <source>
        <dbReference type="PROSITE" id="PS50885"/>
    </source>
</evidence>
<keyword evidence="10 12" id="KW-0472">Membrane</keyword>
<dbReference type="EC" id="2.7.13.3" evidence="3"/>
<dbReference type="PRINTS" id="PR00344">
    <property type="entry name" value="BCTRLSENSOR"/>
</dbReference>
<keyword evidence="16" id="KW-1185">Reference proteome</keyword>
<dbReference type="InterPro" id="IPR004358">
    <property type="entry name" value="Sig_transdc_His_kin-like_C"/>
</dbReference>
<sequence>MSRLLRSLAGRVTLLTTIAVGLAVAFVAAGAFMTVRVQMQSTLDNSLLDRAQQATRTSALSQLSTDLKIPSWALGAGDIRVAFVYPDGKVLTPDQGPRLYIGEPEFAVAQGKRAYNIRTIAAGGTDYRVASVPAATPGEALVVAQSLEPQKQVLARLGVVLLLVGLLGVAAAGVSGWAVARNGLRPVRRLTVEVEAIARTEDLTPIEVHGDDEVGRLAAAFNEMLRALAASRDRQRQLVADAGHELRTPLTSLRTNIELLTQVDSPGAEALPAGARTELLDDVRAQIEELTTLIGDLMELSRHEPAAHLVAPVDLADVVDQALARVRRRAAGLVFDVDLEPAELVGDAAALERAVTNLLDNAAKWSPAGGTVTVRLADGTLTVDDEGPGIAGEDRDRVFDRFWRADESRGMPGSGLGLSIVRQVAERHAGRVDVEESPAGGARLVLALPVGAAAAAAGPAGPLGPRPTSPPPAAGPTARPATPPPAPPTTGGRP</sequence>
<evidence type="ECO:0000313" key="16">
    <source>
        <dbReference type="Proteomes" id="UP001168537"/>
    </source>
</evidence>
<evidence type="ECO:0000256" key="6">
    <source>
        <dbReference type="ARBA" id="ARBA00022692"/>
    </source>
</evidence>
<dbReference type="SUPFAM" id="SSF55874">
    <property type="entry name" value="ATPase domain of HSP90 chaperone/DNA topoisomerase II/histidine kinase"/>
    <property type="match status" value="1"/>
</dbReference>
<comment type="subcellular location">
    <subcellularLocation>
        <location evidence="2">Cell membrane</location>
    </subcellularLocation>
</comment>
<dbReference type="InterPro" id="IPR003594">
    <property type="entry name" value="HATPase_dom"/>
</dbReference>
<keyword evidence="5" id="KW-0808">Transferase</keyword>
<dbReference type="CDD" id="cd00075">
    <property type="entry name" value="HATPase"/>
    <property type="match status" value="1"/>
</dbReference>
<keyword evidence="8 12" id="KW-1133">Transmembrane helix</keyword>